<organism evidence="5 6">
    <name type="scientific">Methylobacterium soli</name>
    <dbReference type="NCBI Taxonomy" id="553447"/>
    <lineage>
        <taxon>Bacteria</taxon>
        <taxon>Pseudomonadati</taxon>
        <taxon>Pseudomonadota</taxon>
        <taxon>Alphaproteobacteria</taxon>
        <taxon>Hyphomicrobiales</taxon>
        <taxon>Methylobacteriaceae</taxon>
        <taxon>Methylobacterium</taxon>
    </lineage>
</organism>
<dbReference type="PROSITE" id="PS51063">
    <property type="entry name" value="HTH_CRP_2"/>
    <property type="match status" value="1"/>
</dbReference>
<evidence type="ECO:0000256" key="2">
    <source>
        <dbReference type="ARBA" id="ARBA00023125"/>
    </source>
</evidence>
<evidence type="ECO:0000313" key="6">
    <source>
        <dbReference type="Proteomes" id="UP000474159"/>
    </source>
</evidence>
<dbReference type="RefSeq" id="WP_150997909.1">
    <property type="nucleotide sequence ID" value="NZ_VZZK01000004.1"/>
</dbReference>
<dbReference type="Pfam" id="PF00027">
    <property type="entry name" value="cNMP_binding"/>
    <property type="match status" value="1"/>
</dbReference>
<dbReference type="CDD" id="cd00038">
    <property type="entry name" value="CAP_ED"/>
    <property type="match status" value="1"/>
</dbReference>
<dbReference type="EMBL" id="VZZK01000004">
    <property type="protein sequence ID" value="KAB1080595.1"/>
    <property type="molecule type" value="Genomic_DNA"/>
</dbReference>
<dbReference type="PANTHER" id="PTHR24567">
    <property type="entry name" value="CRP FAMILY TRANSCRIPTIONAL REGULATORY PROTEIN"/>
    <property type="match status" value="1"/>
</dbReference>
<dbReference type="GO" id="GO:0003677">
    <property type="term" value="F:DNA binding"/>
    <property type="evidence" value="ECO:0007669"/>
    <property type="project" value="UniProtKB-KW"/>
</dbReference>
<dbReference type="InterPro" id="IPR050397">
    <property type="entry name" value="Env_Response_Regulators"/>
</dbReference>
<keyword evidence="3" id="KW-0804">Transcription</keyword>
<dbReference type="SUPFAM" id="SSF51206">
    <property type="entry name" value="cAMP-binding domain-like"/>
    <property type="match status" value="1"/>
</dbReference>
<dbReference type="Gene3D" id="1.10.10.10">
    <property type="entry name" value="Winged helix-like DNA-binding domain superfamily/Winged helix DNA-binding domain"/>
    <property type="match status" value="1"/>
</dbReference>
<keyword evidence="2" id="KW-0238">DNA-binding</keyword>
<dbReference type="GO" id="GO:0005829">
    <property type="term" value="C:cytosol"/>
    <property type="evidence" value="ECO:0007669"/>
    <property type="project" value="TreeGrafter"/>
</dbReference>
<sequence length="254" mass="28777">MQDALTRKLESFEELTNEDRGALNALTLKVRQVRARTDLIHEGDAPDTVHLILDGYACRYKVLADGQRQIMAYLVPGDFCDLNVFILDQMDHSIGTITACQAVDIPRQAIEAITADHPRVTRALWWCALVDEAVLREWLVNLGSRPANHRIAHLLCELLLRLEAVGRVTSNSYDFPFTQSDIADTMGLSNVHVNRTIRELRELGLVALKHRTVTILDVERLKAYCGFNPNYLHLRNTRWSNRRSVPWLSSGHGG</sequence>
<dbReference type="InterPro" id="IPR036390">
    <property type="entry name" value="WH_DNA-bd_sf"/>
</dbReference>
<evidence type="ECO:0000259" key="4">
    <source>
        <dbReference type="PROSITE" id="PS51063"/>
    </source>
</evidence>
<comment type="caution">
    <text evidence="5">The sequence shown here is derived from an EMBL/GenBank/DDBJ whole genome shotgun (WGS) entry which is preliminary data.</text>
</comment>
<keyword evidence="1" id="KW-0805">Transcription regulation</keyword>
<protein>
    <submittedName>
        <fullName evidence="5">Crp/Fnr family transcriptional regulator</fullName>
    </submittedName>
</protein>
<dbReference type="GO" id="GO:0003700">
    <property type="term" value="F:DNA-binding transcription factor activity"/>
    <property type="evidence" value="ECO:0007669"/>
    <property type="project" value="TreeGrafter"/>
</dbReference>
<dbReference type="AlphaFoldDB" id="A0A6L3T9W1"/>
<dbReference type="Gene3D" id="2.60.120.10">
    <property type="entry name" value="Jelly Rolls"/>
    <property type="match status" value="1"/>
</dbReference>
<evidence type="ECO:0000256" key="3">
    <source>
        <dbReference type="ARBA" id="ARBA00023163"/>
    </source>
</evidence>
<dbReference type="InterPro" id="IPR018490">
    <property type="entry name" value="cNMP-bd_dom_sf"/>
</dbReference>
<keyword evidence="6" id="KW-1185">Reference proteome</keyword>
<proteinExistence type="predicted"/>
<dbReference type="InterPro" id="IPR012318">
    <property type="entry name" value="HTH_CRP"/>
</dbReference>
<name>A0A6L3T9W1_9HYPH</name>
<dbReference type="InterPro" id="IPR014710">
    <property type="entry name" value="RmlC-like_jellyroll"/>
</dbReference>
<dbReference type="PANTHER" id="PTHR24567:SF68">
    <property type="entry name" value="DNA-BINDING TRANSCRIPTIONAL DUAL REGULATOR CRP"/>
    <property type="match status" value="1"/>
</dbReference>
<evidence type="ECO:0000256" key="1">
    <source>
        <dbReference type="ARBA" id="ARBA00023015"/>
    </source>
</evidence>
<dbReference type="OrthoDB" id="7584044at2"/>
<dbReference type="InterPro" id="IPR036388">
    <property type="entry name" value="WH-like_DNA-bd_sf"/>
</dbReference>
<gene>
    <name evidence="5" type="ORF">F6X53_05240</name>
</gene>
<evidence type="ECO:0000313" key="5">
    <source>
        <dbReference type="EMBL" id="KAB1080595.1"/>
    </source>
</evidence>
<dbReference type="InterPro" id="IPR000595">
    <property type="entry name" value="cNMP-bd_dom"/>
</dbReference>
<feature type="domain" description="HTH crp-type" evidence="4">
    <location>
        <begin position="145"/>
        <end position="219"/>
    </location>
</feature>
<reference evidence="5 6" key="1">
    <citation type="submission" date="2019-09" db="EMBL/GenBank/DDBJ databases">
        <title>YIM 48816 draft genome.</title>
        <authorList>
            <person name="Jiang L."/>
        </authorList>
    </citation>
    <scope>NUCLEOTIDE SEQUENCE [LARGE SCALE GENOMIC DNA]</scope>
    <source>
        <strain evidence="5 6">YIM 48816</strain>
    </source>
</reference>
<accession>A0A6L3T9W1</accession>
<dbReference type="Proteomes" id="UP000474159">
    <property type="component" value="Unassembled WGS sequence"/>
</dbReference>
<dbReference type="SUPFAM" id="SSF46785">
    <property type="entry name" value="Winged helix' DNA-binding domain"/>
    <property type="match status" value="1"/>
</dbReference>
<dbReference type="SMART" id="SM00419">
    <property type="entry name" value="HTH_CRP"/>
    <property type="match status" value="1"/>
</dbReference>
<dbReference type="Pfam" id="PF13545">
    <property type="entry name" value="HTH_Crp_2"/>
    <property type="match status" value="1"/>
</dbReference>